<keyword evidence="6" id="KW-0812">Transmembrane</keyword>
<dbReference type="AlphaFoldDB" id="A0A840CS07"/>
<keyword evidence="3" id="KW-0813">Transport</keyword>
<dbReference type="RefSeq" id="WP_183307813.1">
    <property type="nucleotide sequence ID" value="NZ_JACIEP010000010.1"/>
</dbReference>
<dbReference type="PANTHER" id="PTHR33446:SF2">
    <property type="entry name" value="PROTEIN TONB"/>
    <property type="match status" value="1"/>
</dbReference>
<evidence type="ECO:0000313" key="11">
    <source>
        <dbReference type="EMBL" id="MBB4036928.1"/>
    </source>
</evidence>
<sequence length="245" mass="27557">MKIRSYKLLFHIFSFLADRTNGASLFVRYKLILGTLIIGLSGISCGKSKPQQPFNNEPIVPKPDISQITCYDSIASPQRTVDSIEKTAPPCIEIEELPIPLHITCYDIAVIDTIQEVVMCYIQILDEPDIPEPLSEPVMLYGSVQHPPVSPVGDLDKFIAWVQNNIEYPRIMLDNKIQGRIVVNFIVDEDGNITEPKIVQNIIPDADKEVLRLITSCGKWALAWHHGEKVKTSILIPVKFVLPEE</sequence>
<dbReference type="GO" id="GO:0098797">
    <property type="term" value="C:plasma membrane protein complex"/>
    <property type="evidence" value="ECO:0007669"/>
    <property type="project" value="TreeGrafter"/>
</dbReference>
<dbReference type="Proteomes" id="UP000555103">
    <property type="component" value="Unassembled WGS sequence"/>
</dbReference>
<keyword evidence="12" id="KW-1185">Reference proteome</keyword>
<dbReference type="PANTHER" id="PTHR33446">
    <property type="entry name" value="PROTEIN TONB-RELATED"/>
    <property type="match status" value="1"/>
</dbReference>
<dbReference type="GO" id="GO:0031992">
    <property type="term" value="F:energy transducer activity"/>
    <property type="evidence" value="ECO:0007669"/>
    <property type="project" value="TreeGrafter"/>
</dbReference>
<keyword evidence="4" id="KW-1003">Cell membrane</keyword>
<evidence type="ECO:0000313" key="12">
    <source>
        <dbReference type="Proteomes" id="UP000555103"/>
    </source>
</evidence>
<keyword evidence="5" id="KW-0997">Cell inner membrane</keyword>
<comment type="similarity">
    <text evidence="2">Belongs to the TonB family.</text>
</comment>
<keyword evidence="7" id="KW-0653">Protein transport</keyword>
<dbReference type="Pfam" id="PF03544">
    <property type="entry name" value="TonB_C"/>
    <property type="match status" value="1"/>
</dbReference>
<keyword evidence="9" id="KW-0472">Membrane</keyword>
<comment type="caution">
    <text evidence="11">The sequence shown here is derived from an EMBL/GenBank/DDBJ whole genome shotgun (WGS) entry which is preliminary data.</text>
</comment>
<reference evidence="11 12" key="1">
    <citation type="submission" date="2020-08" db="EMBL/GenBank/DDBJ databases">
        <title>Genomic Encyclopedia of Type Strains, Phase IV (KMG-IV): sequencing the most valuable type-strain genomes for metagenomic binning, comparative biology and taxonomic classification.</title>
        <authorList>
            <person name="Goeker M."/>
        </authorList>
    </citation>
    <scope>NUCLEOTIDE SEQUENCE [LARGE SCALE GENOMIC DNA]</scope>
    <source>
        <strain evidence="11 12">DSM 104969</strain>
    </source>
</reference>
<evidence type="ECO:0000256" key="9">
    <source>
        <dbReference type="ARBA" id="ARBA00023136"/>
    </source>
</evidence>
<dbReference type="PROSITE" id="PS52015">
    <property type="entry name" value="TONB_CTD"/>
    <property type="match status" value="1"/>
</dbReference>
<feature type="domain" description="TonB C-terminal" evidence="10">
    <location>
        <begin position="153"/>
        <end position="245"/>
    </location>
</feature>
<protein>
    <submittedName>
        <fullName evidence="11">TonB family protein</fullName>
    </submittedName>
</protein>
<evidence type="ECO:0000256" key="1">
    <source>
        <dbReference type="ARBA" id="ARBA00004383"/>
    </source>
</evidence>
<dbReference type="GO" id="GO:0055085">
    <property type="term" value="P:transmembrane transport"/>
    <property type="evidence" value="ECO:0007669"/>
    <property type="project" value="InterPro"/>
</dbReference>
<dbReference type="NCBIfam" id="TIGR01352">
    <property type="entry name" value="tonB_Cterm"/>
    <property type="match status" value="1"/>
</dbReference>
<dbReference type="Gene3D" id="3.30.1150.10">
    <property type="match status" value="1"/>
</dbReference>
<gene>
    <name evidence="11" type="ORF">GGR21_002842</name>
</gene>
<dbReference type="SUPFAM" id="SSF74653">
    <property type="entry name" value="TolA/TonB C-terminal domain"/>
    <property type="match status" value="1"/>
</dbReference>
<evidence type="ECO:0000256" key="3">
    <source>
        <dbReference type="ARBA" id="ARBA00022448"/>
    </source>
</evidence>
<dbReference type="GO" id="GO:0015031">
    <property type="term" value="P:protein transport"/>
    <property type="evidence" value="ECO:0007669"/>
    <property type="project" value="UniProtKB-KW"/>
</dbReference>
<evidence type="ECO:0000256" key="5">
    <source>
        <dbReference type="ARBA" id="ARBA00022519"/>
    </source>
</evidence>
<evidence type="ECO:0000256" key="6">
    <source>
        <dbReference type="ARBA" id="ARBA00022692"/>
    </source>
</evidence>
<dbReference type="InterPro" id="IPR037682">
    <property type="entry name" value="TonB_C"/>
</dbReference>
<organism evidence="11 12">
    <name type="scientific">Dysgonomonas hofstadii</name>
    <dbReference type="NCBI Taxonomy" id="637886"/>
    <lineage>
        <taxon>Bacteria</taxon>
        <taxon>Pseudomonadati</taxon>
        <taxon>Bacteroidota</taxon>
        <taxon>Bacteroidia</taxon>
        <taxon>Bacteroidales</taxon>
        <taxon>Dysgonomonadaceae</taxon>
        <taxon>Dysgonomonas</taxon>
    </lineage>
</organism>
<dbReference type="EMBL" id="JACIEP010000010">
    <property type="protein sequence ID" value="MBB4036928.1"/>
    <property type="molecule type" value="Genomic_DNA"/>
</dbReference>
<evidence type="ECO:0000256" key="2">
    <source>
        <dbReference type="ARBA" id="ARBA00006555"/>
    </source>
</evidence>
<dbReference type="InterPro" id="IPR006260">
    <property type="entry name" value="TonB/TolA_C"/>
</dbReference>
<accession>A0A840CS07</accession>
<evidence type="ECO:0000256" key="7">
    <source>
        <dbReference type="ARBA" id="ARBA00022927"/>
    </source>
</evidence>
<comment type="subcellular location">
    <subcellularLocation>
        <location evidence="1">Cell inner membrane</location>
        <topology evidence="1">Single-pass membrane protein</topology>
        <orientation evidence="1">Periplasmic side</orientation>
    </subcellularLocation>
</comment>
<evidence type="ECO:0000259" key="10">
    <source>
        <dbReference type="PROSITE" id="PS52015"/>
    </source>
</evidence>
<dbReference type="InterPro" id="IPR051045">
    <property type="entry name" value="TonB-dependent_transducer"/>
</dbReference>
<evidence type="ECO:0000256" key="4">
    <source>
        <dbReference type="ARBA" id="ARBA00022475"/>
    </source>
</evidence>
<keyword evidence="8" id="KW-1133">Transmembrane helix</keyword>
<name>A0A840CS07_9BACT</name>
<proteinExistence type="inferred from homology"/>
<evidence type="ECO:0000256" key="8">
    <source>
        <dbReference type="ARBA" id="ARBA00022989"/>
    </source>
</evidence>